<dbReference type="Proteomes" id="UP000011777">
    <property type="component" value="Unassembled WGS sequence"/>
</dbReference>
<comment type="caution">
    <text evidence="1">The sequence shown here is derived from an EMBL/GenBank/DDBJ whole genome shotgun (WGS) entry which is preliminary data.</text>
</comment>
<evidence type="ECO:0000313" key="2">
    <source>
        <dbReference type="Proteomes" id="UP000011777"/>
    </source>
</evidence>
<gene>
    <name evidence="1" type="ORF">G210_0584</name>
</gene>
<evidence type="ECO:0008006" key="3">
    <source>
        <dbReference type="Google" id="ProtNLM"/>
    </source>
</evidence>
<proteinExistence type="predicted"/>
<protein>
    <recommendedName>
        <fullName evidence="3">F-box domain-containing protein</fullName>
    </recommendedName>
</protein>
<dbReference type="OrthoDB" id="4025961at2759"/>
<keyword evidence="2" id="KW-1185">Reference proteome</keyword>
<dbReference type="InterPro" id="IPR032675">
    <property type="entry name" value="LRR_dom_sf"/>
</dbReference>
<dbReference type="HOGENOM" id="CLU_038166_0_0_1"/>
<dbReference type="Gene3D" id="3.80.10.10">
    <property type="entry name" value="Ribonuclease Inhibitor"/>
    <property type="match status" value="1"/>
</dbReference>
<name>M3HMW4_CANMX</name>
<evidence type="ECO:0000313" key="1">
    <source>
        <dbReference type="EMBL" id="EMG48802.1"/>
    </source>
</evidence>
<sequence length="459" mass="53084">MNISIIKSIGQLPPEIINLIINQLPKCSLHRFLINDPILRIHVLSIIAKRVKIGQHIEEIPQFNQVPIHCCFSRGCNTPIFESFDECYNFLMKFWIIPQEFEIEIRVDRSDDVDKFCKLDFLELIRYKKVEMYADNQQDMAVYKVLCKHLENLITVDINGGDFGVLQSFKFRNLADLTIDFVNHKELKNVPGSVAKLTIRNLLIDNAIENEKWKLEGVKELDIGIHRLSEYSILANLLIQNFPFVRNFRIELNEKYETVPKLVPSMKSLAVMCCYPSQELPLDMSMLSTIKITGYMLSLHDNEFVNLKVLRIRILFIDSVNQIRFDLLTIPPNLQELDIAGNLDIPIRWQLPLSLTKLAFCGCKFSLFPELPANLVFLQLQSTNLSRRNKIIFPSGLKELQLIENYNLESLRNTNIHELTQLLRIDAINNMANFSAQLESLKSGAFINDAELCHEYNDL</sequence>
<organism evidence="1 2">
    <name type="scientific">Candida maltosa (strain Xu316)</name>
    <name type="common">Yeast</name>
    <dbReference type="NCBI Taxonomy" id="1245528"/>
    <lineage>
        <taxon>Eukaryota</taxon>
        <taxon>Fungi</taxon>
        <taxon>Dikarya</taxon>
        <taxon>Ascomycota</taxon>
        <taxon>Saccharomycotina</taxon>
        <taxon>Pichiomycetes</taxon>
        <taxon>Debaryomycetaceae</taxon>
        <taxon>Candida/Lodderomyces clade</taxon>
        <taxon>Candida</taxon>
    </lineage>
</organism>
<dbReference type="EMBL" id="AOGT01000975">
    <property type="protein sequence ID" value="EMG48802.1"/>
    <property type="molecule type" value="Genomic_DNA"/>
</dbReference>
<dbReference type="SUPFAM" id="SSF52058">
    <property type="entry name" value="L domain-like"/>
    <property type="match status" value="1"/>
</dbReference>
<accession>M3HMW4</accession>
<dbReference type="AlphaFoldDB" id="M3HMW4"/>
<reference evidence="1 2" key="1">
    <citation type="submission" date="2013-02" db="EMBL/GenBank/DDBJ databases">
        <title>Genome sequence of Candida maltosa Xu316, a potential industrial strain for xylitol and ethanol production.</title>
        <authorList>
            <person name="Yu J."/>
            <person name="Wang Q."/>
            <person name="Geng X."/>
            <person name="Bao W."/>
            <person name="He P."/>
            <person name="Cai J."/>
        </authorList>
    </citation>
    <scope>NUCLEOTIDE SEQUENCE [LARGE SCALE GENOMIC DNA]</scope>
    <source>
        <strain evidence="2">Xu316</strain>
    </source>
</reference>